<feature type="compositionally biased region" description="Polar residues" evidence="11">
    <location>
        <begin position="1"/>
        <end position="23"/>
    </location>
</feature>
<comment type="function">
    <text evidence="9">Part of the binding-protein-dependent transport system for D-xylose. Probably responsible for the translocation of the substrate across the membrane.</text>
</comment>
<keyword evidence="8 12" id="KW-0472">Membrane</keyword>
<feature type="transmembrane region" description="Helical" evidence="12">
    <location>
        <begin position="244"/>
        <end position="262"/>
    </location>
</feature>
<evidence type="ECO:0000313" key="14">
    <source>
        <dbReference type="Proteomes" id="UP000494205"/>
    </source>
</evidence>
<evidence type="ECO:0000256" key="1">
    <source>
        <dbReference type="ARBA" id="ARBA00004651"/>
    </source>
</evidence>
<evidence type="ECO:0000256" key="7">
    <source>
        <dbReference type="ARBA" id="ARBA00022989"/>
    </source>
</evidence>
<keyword evidence="4" id="KW-0997">Cell inner membrane</keyword>
<dbReference type="Proteomes" id="UP000494205">
    <property type="component" value="Unassembled WGS sequence"/>
</dbReference>
<evidence type="ECO:0000256" key="6">
    <source>
        <dbReference type="ARBA" id="ARBA00022692"/>
    </source>
</evidence>
<gene>
    <name evidence="13" type="primary">xylH_2</name>
    <name evidence="13" type="ORF">LMG27174_04112</name>
</gene>
<evidence type="ECO:0000313" key="13">
    <source>
        <dbReference type="EMBL" id="CAB3708961.1"/>
    </source>
</evidence>
<dbReference type="PANTHER" id="PTHR32196">
    <property type="entry name" value="ABC TRANSPORTER PERMEASE PROTEIN YPHD-RELATED-RELATED"/>
    <property type="match status" value="1"/>
</dbReference>
<accession>A0A6J5BNR0</accession>
<keyword evidence="5" id="KW-0762">Sugar transport</keyword>
<organism evidence="13 14">
    <name type="scientific">Paraburkholderia rhynchosiae</name>
    <dbReference type="NCBI Taxonomy" id="487049"/>
    <lineage>
        <taxon>Bacteria</taxon>
        <taxon>Pseudomonadati</taxon>
        <taxon>Pseudomonadota</taxon>
        <taxon>Betaproteobacteria</taxon>
        <taxon>Burkholderiales</taxon>
        <taxon>Burkholderiaceae</taxon>
        <taxon>Paraburkholderia</taxon>
    </lineage>
</organism>
<evidence type="ECO:0000256" key="3">
    <source>
        <dbReference type="ARBA" id="ARBA00022475"/>
    </source>
</evidence>
<feature type="region of interest" description="Disordered" evidence="11">
    <location>
        <begin position="1"/>
        <end position="24"/>
    </location>
</feature>
<dbReference type="EMBL" id="CADIJZ010000015">
    <property type="protein sequence ID" value="CAB3708961.1"/>
    <property type="molecule type" value="Genomic_DNA"/>
</dbReference>
<sequence length="427" mass="43954">MSNETQGAPQREPQGTPQPSTLLDRSDVRVKHATGIGGTVAAFVERVRSGDLGSLPVVAGLIIIWTVFTSLNPVFLSADNLVNLLFDCSTVGVISLGIVCVLMVGQIDLSVGSMSGFASALVGMLWVNHGWPVLLAIVVAIAVGALVGAVYALLLNRLGMPSFVATLAGLLAILGMQLYVLGATGSINLPYGSTIVNLGQLIIIPAVVSYLLALVPGVVMLVIGMRTRERRRASQLSAPSMGSLVVRALALTILLEAVVAYLNQGRGVPLMFGVFLGLSVAMDYALKRTRWGRSMHAVGGNHEAARRAGIKVGAIYTSAFVLCASFAALGGVLTAARLASASQQAGSGDVNLNAIAAAVIGGTSLFGGRGSAYSAVLGIIVIQSIASGLTLLNLSSSLRFMITGAVLAIAVIVDSLARQSRVSHGRA</sequence>
<feature type="transmembrane region" description="Helical" evidence="12">
    <location>
        <begin position="201"/>
        <end position="223"/>
    </location>
</feature>
<keyword evidence="7 12" id="KW-1133">Transmembrane helix</keyword>
<evidence type="ECO:0000256" key="5">
    <source>
        <dbReference type="ARBA" id="ARBA00022597"/>
    </source>
</evidence>
<feature type="transmembrane region" description="Helical" evidence="12">
    <location>
        <begin position="350"/>
        <end position="368"/>
    </location>
</feature>
<feature type="transmembrane region" description="Helical" evidence="12">
    <location>
        <begin position="268"/>
        <end position="286"/>
    </location>
</feature>
<protein>
    <recommendedName>
        <fullName evidence="10">Xylose transport system permease protein XylH</fullName>
    </recommendedName>
</protein>
<dbReference type="PANTHER" id="PTHR32196:SF32">
    <property type="entry name" value="XYLOSE TRANSPORT SYSTEM PERMEASE PROTEIN XYLH"/>
    <property type="match status" value="1"/>
</dbReference>
<evidence type="ECO:0000256" key="2">
    <source>
        <dbReference type="ARBA" id="ARBA00022448"/>
    </source>
</evidence>
<evidence type="ECO:0000256" key="8">
    <source>
        <dbReference type="ARBA" id="ARBA00023136"/>
    </source>
</evidence>
<feature type="transmembrane region" description="Helical" evidence="12">
    <location>
        <begin position="398"/>
        <end position="417"/>
    </location>
</feature>
<feature type="transmembrane region" description="Helical" evidence="12">
    <location>
        <begin position="81"/>
        <end position="102"/>
    </location>
</feature>
<evidence type="ECO:0000256" key="9">
    <source>
        <dbReference type="ARBA" id="ARBA00035611"/>
    </source>
</evidence>
<feature type="transmembrane region" description="Helical" evidence="12">
    <location>
        <begin position="314"/>
        <end position="338"/>
    </location>
</feature>
<dbReference type="CDD" id="cd06579">
    <property type="entry name" value="TM_PBP1_transp_AraH_like"/>
    <property type="match status" value="1"/>
</dbReference>
<feature type="transmembrane region" description="Helical" evidence="12">
    <location>
        <begin position="162"/>
        <end position="181"/>
    </location>
</feature>
<proteinExistence type="predicted"/>
<dbReference type="AlphaFoldDB" id="A0A6J5BNR0"/>
<comment type="subcellular location">
    <subcellularLocation>
        <location evidence="1">Cell membrane</location>
        <topology evidence="1">Multi-pass membrane protein</topology>
    </subcellularLocation>
</comment>
<dbReference type="RefSeq" id="WP_167403549.1">
    <property type="nucleotide sequence ID" value="NZ_CADIJZ010000015.1"/>
</dbReference>
<feature type="transmembrane region" description="Helical" evidence="12">
    <location>
        <begin position="133"/>
        <end position="155"/>
    </location>
</feature>
<dbReference type="Pfam" id="PF02653">
    <property type="entry name" value="BPD_transp_2"/>
    <property type="match status" value="1"/>
</dbReference>
<feature type="transmembrane region" description="Helical" evidence="12">
    <location>
        <begin position="375"/>
        <end position="392"/>
    </location>
</feature>
<evidence type="ECO:0000256" key="4">
    <source>
        <dbReference type="ARBA" id="ARBA00022519"/>
    </source>
</evidence>
<dbReference type="InterPro" id="IPR001851">
    <property type="entry name" value="ABC_transp_permease"/>
</dbReference>
<evidence type="ECO:0000256" key="11">
    <source>
        <dbReference type="SAM" id="MobiDB-lite"/>
    </source>
</evidence>
<reference evidence="13 14" key="1">
    <citation type="submission" date="2020-04" db="EMBL/GenBank/DDBJ databases">
        <authorList>
            <person name="De Canck E."/>
        </authorList>
    </citation>
    <scope>NUCLEOTIDE SEQUENCE [LARGE SCALE GENOMIC DNA]</scope>
    <source>
        <strain evidence="13 14">LMG 27174</strain>
    </source>
</reference>
<keyword evidence="2" id="KW-0813">Transport</keyword>
<dbReference type="GO" id="GO:0005886">
    <property type="term" value="C:plasma membrane"/>
    <property type="evidence" value="ECO:0007669"/>
    <property type="project" value="UniProtKB-SubCell"/>
</dbReference>
<keyword evidence="6 12" id="KW-0812">Transmembrane</keyword>
<dbReference type="GO" id="GO:0022857">
    <property type="term" value="F:transmembrane transporter activity"/>
    <property type="evidence" value="ECO:0007669"/>
    <property type="project" value="InterPro"/>
</dbReference>
<feature type="transmembrane region" description="Helical" evidence="12">
    <location>
        <begin position="55"/>
        <end position="75"/>
    </location>
</feature>
<name>A0A6J5BNR0_9BURK</name>
<evidence type="ECO:0000256" key="10">
    <source>
        <dbReference type="ARBA" id="ARBA00035686"/>
    </source>
</evidence>
<evidence type="ECO:0000256" key="12">
    <source>
        <dbReference type="SAM" id="Phobius"/>
    </source>
</evidence>
<keyword evidence="3" id="KW-1003">Cell membrane</keyword>